<feature type="domain" description="Glycolipid transfer protein" evidence="2">
    <location>
        <begin position="57"/>
        <end position="112"/>
    </location>
</feature>
<reference evidence="3" key="1">
    <citation type="submission" date="2016-06" db="EMBL/GenBank/DDBJ databases">
        <title>Draft Genome sequence of the fungus Inonotus baumii.</title>
        <authorList>
            <person name="Zhu H."/>
            <person name="Lin W."/>
        </authorList>
    </citation>
    <scope>NUCLEOTIDE SEQUENCE</scope>
    <source>
        <strain evidence="3">821</strain>
    </source>
</reference>
<dbReference type="EMBL" id="LNZH02000029">
    <property type="protein sequence ID" value="OCB92133.1"/>
    <property type="molecule type" value="Genomic_DNA"/>
</dbReference>
<organism evidence="3 4">
    <name type="scientific">Sanghuangporus baumii</name>
    <name type="common">Phellinus baumii</name>
    <dbReference type="NCBI Taxonomy" id="108892"/>
    <lineage>
        <taxon>Eukaryota</taxon>
        <taxon>Fungi</taxon>
        <taxon>Dikarya</taxon>
        <taxon>Basidiomycota</taxon>
        <taxon>Agaricomycotina</taxon>
        <taxon>Agaricomycetes</taxon>
        <taxon>Hymenochaetales</taxon>
        <taxon>Hymenochaetaceae</taxon>
        <taxon>Sanghuangporus</taxon>
    </lineage>
</organism>
<dbReference type="AlphaFoldDB" id="A0A9Q5NBV0"/>
<feature type="compositionally biased region" description="Polar residues" evidence="1">
    <location>
        <begin position="10"/>
        <end position="25"/>
    </location>
</feature>
<dbReference type="Gene3D" id="1.10.3520.10">
    <property type="entry name" value="Glycolipid transfer protein"/>
    <property type="match status" value="1"/>
</dbReference>
<evidence type="ECO:0000256" key="1">
    <source>
        <dbReference type="SAM" id="MobiDB-lite"/>
    </source>
</evidence>
<dbReference type="Pfam" id="PF08718">
    <property type="entry name" value="GLTP"/>
    <property type="match status" value="1"/>
</dbReference>
<dbReference type="GO" id="GO:0005737">
    <property type="term" value="C:cytoplasm"/>
    <property type="evidence" value="ECO:0007669"/>
    <property type="project" value="InterPro"/>
</dbReference>
<dbReference type="InterPro" id="IPR014830">
    <property type="entry name" value="Glycolipid_transfer_prot_dom"/>
</dbReference>
<dbReference type="SUPFAM" id="SSF110004">
    <property type="entry name" value="Glycolipid transfer protein, GLTP"/>
    <property type="match status" value="1"/>
</dbReference>
<evidence type="ECO:0000259" key="2">
    <source>
        <dbReference type="Pfam" id="PF08718"/>
    </source>
</evidence>
<dbReference type="Proteomes" id="UP000757232">
    <property type="component" value="Unassembled WGS sequence"/>
</dbReference>
<evidence type="ECO:0000313" key="3">
    <source>
        <dbReference type="EMBL" id="OCB92133.1"/>
    </source>
</evidence>
<comment type="caution">
    <text evidence="3">The sequence shown here is derived from an EMBL/GenBank/DDBJ whole genome shotgun (WGS) entry which is preliminary data.</text>
</comment>
<protein>
    <submittedName>
        <fullName evidence="3">Glycolipid transfer protein</fullName>
    </submittedName>
</protein>
<dbReference type="InterPro" id="IPR036497">
    <property type="entry name" value="GLTP_sf"/>
</dbReference>
<evidence type="ECO:0000313" key="4">
    <source>
        <dbReference type="Proteomes" id="UP000757232"/>
    </source>
</evidence>
<keyword evidence="4" id="KW-1185">Reference proteome</keyword>
<dbReference type="OrthoDB" id="205255at2759"/>
<sequence>MFAMSFFRASDQSSRPNSESATSWKGSVRANRQAGANMEHRRLLGRFGFGLLEQFHSILDLLSGLLFTCRALQHVRANPHEEKFQPCFSREYDSVLRHHHGIAIHAVVQVALDGGSQEKLDEDFCRWLTGLDVLVRRMAKFYKDEGHKKI</sequence>
<accession>A0A9Q5NBV0</accession>
<feature type="region of interest" description="Disordered" evidence="1">
    <location>
        <begin position="1"/>
        <end position="30"/>
    </location>
</feature>
<proteinExistence type="predicted"/>
<dbReference type="GO" id="GO:0120013">
    <property type="term" value="F:lipid transfer activity"/>
    <property type="evidence" value="ECO:0007669"/>
    <property type="project" value="InterPro"/>
</dbReference>
<gene>
    <name evidence="3" type="ORF">A7U60_g527</name>
</gene>
<name>A0A9Q5NBV0_SANBA</name>